<dbReference type="EMBL" id="BMGG01000008">
    <property type="protein sequence ID" value="GGC80726.1"/>
    <property type="molecule type" value="Genomic_DNA"/>
</dbReference>
<dbReference type="Gene3D" id="3.10.450.160">
    <property type="entry name" value="inner membrane protein cigr"/>
    <property type="match status" value="1"/>
</dbReference>
<protein>
    <recommendedName>
        <fullName evidence="4">DUF1236 domain-containing protein</fullName>
    </recommendedName>
</protein>
<reference evidence="2" key="2">
    <citation type="submission" date="2020-09" db="EMBL/GenBank/DDBJ databases">
        <authorList>
            <person name="Sun Q."/>
            <person name="Zhou Y."/>
        </authorList>
    </citation>
    <scope>NUCLEOTIDE SEQUENCE</scope>
    <source>
        <strain evidence="2">CGMCC 1.12919</strain>
    </source>
</reference>
<organism evidence="2 3">
    <name type="scientific">Chelatococcus reniformis</name>
    <dbReference type="NCBI Taxonomy" id="1494448"/>
    <lineage>
        <taxon>Bacteria</taxon>
        <taxon>Pseudomonadati</taxon>
        <taxon>Pseudomonadota</taxon>
        <taxon>Alphaproteobacteria</taxon>
        <taxon>Hyphomicrobiales</taxon>
        <taxon>Chelatococcaceae</taxon>
        <taxon>Chelatococcus</taxon>
    </lineage>
</organism>
<dbReference type="Pfam" id="PF06823">
    <property type="entry name" value="DUF1236"/>
    <property type="match status" value="1"/>
</dbReference>
<evidence type="ECO:0000313" key="3">
    <source>
        <dbReference type="Proteomes" id="UP000637002"/>
    </source>
</evidence>
<accession>A0A916UNY7</accession>
<sequence>MDEPGARGQMGPRDQTGSIGRDVNITTEQRTQITRSFSSVKVEPTTNVNFTVSTGTVVPTTIELHAVPAEIVRIVPEWRRYRYIVVRDQIVIIEPGTRKIITIIERTG</sequence>
<dbReference type="AlphaFoldDB" id="A0A916UNY7"/>
<evidence type="ECO:0008006" key="4">
    <source>
        <dbReference type="Google" id="ProtNLM"/>
    </source>
</evidence>
<reference evidence="2" key="1">
    <citation type="journal article" date="2014" name="Int. J. Syst. Evol. Microbiol.">
        <title>Complete genome sequence of Corynebacterium casei LMG S-19264T (=DSM 44701T), isolated from a smear-ripened cheese.</title>
        <authorList>
            <consortium name="US DOE Joint Genome Institute (JGI-PGF)"/>
            <person name="Walter F."/>
            <person name="Albersmeier A."/>
            <person name="Kalinowski J."/>
            <person name="Ruckert C."/>
        </authorList>
    </citation>
    <scope>NUCLEOTIDE SEQUENCE</scope>
    <source>
        <strain evidence="2">CGMCC 1.12919</strain>
    </source>
</reference>
<gene>
    <name evidence="2" type="ORF">GCM10010994_43400</name>
</gene>
<evidence type="ECO:0000313" key="2">
    <source>
        <dbReference type="EMBL" id="GGC80726.1"/>
    </source>
</evidence>
<dbReference type="InterPro" id="IPR009642">
    <property type="entry name" value="DUF1236"/>
</dbReference>
<dbReference type="Proteomes" id="UP000637002">
    <property type="component" value="Unassembled WGS sequence"/>
</dbReference>
<name>A0A916UNY7_9HYPH</name>
<proteinExistence type="predicted"/>
<evidence type="ECO:0000256" key="1">
    <source>
        <dbReference type="SAM" id="MobiDB-lite"/>
    </source>
</evidence>
<feature type="region of interest" description="Disordered" evidence="1">
    <location>
        <begin position="1"/>
        <end position="27"/>
    </location>
</feature>
<dbReference type="RefSeq" id="WP_188611269.1">
    <property type="nucleotide sequence ID" value="NZ_BMGG01000008.1"/>
</dbReference>
<keyword evidence="3" id="KW-1185">Reference proteome</keyword>
<comment type="caution">
    <text evidence="2">The sequence shown here is derived from an EMBL/GenBank/DDBJ whole genome shotgun (WGS) entry which is preliminary data.</text>
</comment>